<dbReference type="OrthoDB" id="361906at2759"/>
<reference evidence="2 3" key="1">
    <citation type="journal article" date="2012" name="BMC Genomics">
        <title>Comparative genomic analysis and phylogenetic position of Theileria equi.</title>
        <authorList>
            <person name="Kappmeyer L.S."/>
            <person name="Thiagarajan M."/>
            <person name="Herndon D.R."/>
            <person name="Ramsay J.D."/>
            <person name="Caler E."/>
            <person name="Djikeng A."/>
            <person name="Gillespie J.J."/>
            <person name="Lau A.O."/>
            <person name="Roalson E.H."/>
            <person name="Silva J.C."/>
            <person name="Silva M.G."/>
            <person name="Suarez C.E."/>
            <person name="Ueti M.W."/>
            <person name="Nene V.M."/>
            <person name="Mealey R.H."/>
            <person name="Knowles D.P."/>
            <person name="Brayton K.A."/>
        </authorList>
    </citation>
    <scope>NUCLEOTIDE SEQUENCE [LARGE SCALE GENOMIC DNA]</scope>
    <source>
        <strain evidence="2 3">WA</strain>
    </source>
</reference>
<dbReference type="VEuPathDB" id="PiroplasmaDB:BEWA_010910"/>
<evidence type="ECO:0000256" key="1">
    <source>
        <dbReference type="SAM" id="Phobius"/>
    </source>
</evidence>
<accession>L0B3H8</accession>
<dbReference type="GeneID" id="15804794"/>
<dbReference type="Proteomes" id="UP000031512">
    <property type="component" value="Chromosome 3"/>
</dbReference>
<dbReference type="AlphaFoldDB" id="L0B3H8"/>
<dbReference type="RefSeq" id="XP_004831340.1">
    <property type="nucleotide sequence ID" value="XM_004831283.1"/>
</dbReference>
<organism evidence="2 3">
    <name type="scientific">Theileria equi strain WA</name>
    <dbReference type="NCBI Taxonomy" id="1537102"/>
    <lineage>
        <taxon>Eukaryota</taxon>
        <taxon>Sar</taxon>
        <taxon>Alveolata</taxon>
        <taxon>Apicomplexa</taxon>
        <taxon>Aconoidasida</taxon>
        <taxon>Piroplasmida</taxon>
        <taxon>Theileriidae</taxon>
        <taxon>Theileria</taxon>
    </lineage>
</organism>
<dbReference type="eggNOG" id="ENOG502QXFP">
    <property type="taxonomic scope" value="Eukaryota"/>
</dbReference>
<proteinExistence type="predicted"/>
<name>L0B3H8_THEEQ</name>
<evidence type="ECO:0000313" key="2">
    <source>
        <dbReference type="EMBL" id="AFZ81674.1"/>
    </source>
</evidence>
<keyword evidence="1" id="KW-0472">Membrane</keyword>
<keyword evidence="3" id="KW-1185">Reference proteome</keyword>
<dbReference type="EMBL" id="CP001670">
    <property type="protein sequence ID" value="AFZ81674.1"/>
    <property type="molecule type" value="Genomic_DNA"/>
</dbReference>
<dbReference type="KEGG" id="beq:BEWA_010910"/>
<keyword evidence="1" id="KW-1133">Transmembrane helix</keyword>
<sequence length="246" mass="28057">MSDSGSDNYVNVYLKTCQKHDALGNSILTSNSQNDSISHLGKLKNDIASQTDQIETYLSKGNLTSQEWQKVIDLKSRTKHKLEFANNLITELLKRDLANLDKTKNVQIQRLRRIYDQHTREFNNICKQVETGYQSFMLFDSGQNEGTQGSKGVSIVDSGKAIVEAIIDIESLTEQASLNLDMLKKGNKRMGKIYSKLNTMVDKHLFNIHKLQKNIRYVMIKNRSIVSIVIGIFIFIVLYKITNGFF</sequence>
<evidence type="ECO:0000313" key="3">
    <source>
        <dbReference type="Proteomes" id="UP000031512"/>
    </source>
</evidence>
<protein>
    <submittedName>
        <fullName evidence="2">Uncharacterized protein</fullName>
    </submittedName>
</protein>
<keyword evidence="1" id="KW-0812">Transmembrane</keyword>
<feature type="transmembrane region" description="Helical" evidence="1">
    <location>
        <begin position="225"/>
        <end position="242"/>
    </location>
</feature>
<gene>
    <name evidence="2" type="ORF">BEWA_010910</name>
</gene>